<name>A0ABM0JJ84_APLCA</name>
<comment type="similarity">
    <text evidence="1">Belongs to the mTERF family.</text>
</comment>
<evidence type="ECO:0000313" key="5">
    <source>
        <dbReference type="RefSeq" id="XP_005094894.1"/>
    </source>
</evidence>
<keyword evidence="4" id="KW-1185">Reference proteome</keyword>
<proteinExistence type="inferred from homology"/>
<evidence type="ECO:0000256" key="3">
    <source>
        <dbReference type="SAM" id="MobiDB-lite"/>
    </source>
</evidence>
<dbReference type="InterPro" id="IPR038538">
    <property type="entry name" value="MTERF_sf"/>
</dbReference>
<feature type="region of interest" description="Disordered" evidence="3">
    <location>
        <begin position="406"/>
        <end position="427"/>
    </location>
</feature>
<evidence type="ECO:0000256" key="1">
    <source>
        <dbReference type="ARBA" id="ARBA00007692"/>
    </source>
</evidence>
<sequence length="427" mass="48016">MLSFSVAPLCKQSCFSSPPSRCLKSMFSVWSRVSCLGPRRMLPHNPCLPATNGRHCRHASIMFVSGSHFEQSKQVRIRAIVVPPKKSGIVFGTDLDHVQVKIPSLIGWQLLRCFSSSRSTTRSSLGDSADDCSSLASEVVHTTRTIDVMVDSIPEQDVIKFVSELSRLGCTDVEIRRLLGGRLWLLRDRDAVMSAVRLLKQHGLGQSVSLKLLENLPALYWEDRSAVRNLPVLLNASITQLRTLGIFSEKRMVKLLKKDPALLLLLSGSSSASILEKFAKLKGLFTVSDVRSIVEKCPNVLTDDWADTREKFDYAFFTMGYHQDHIARSRLFSHPLEHIQDRHLFLSRAGFFLTVKKKVDPKLNPNPCLREVVDAHDEDFVSLCTGGKVGLEHYAVFPVMRQVEREEGDGRDHLDSSDSDDEREWGQ</sequence>
<accession>A0ABM0JJ84</accession>
<dbReference type="Proteomes" id="UP000694888">
    <property type="component" value="Unplaced"/>
</dbReference>
<dbReference type="Gene3D" id="1.25.70.10">
    <property type="entry name" value="Transcription termination factor 3, mitochondrial"/>
    <property type="match status" value="1"/>
</dbReference>
<protein>
    <submittedName>
        <fullName evidence="5">Uncharacterized protein LOC101854783</fullName>
    </submittedName>
</protein>
<gene>
    <name evidence="5" type="primary">LOC101854783</name>
</gene>
<dbReference type="InterPro" id="IPR003690">
    <property type="entry name" value="MTERF"/>
</dbReference>
<dbReference type="Pfam" id="PF02536">
    <property type="entry name" value="mTERF"/>
    <property type="match status" value="1"/>
</dbReference>
<dbReference type="RefSeq" id="XP_005094894.1">
    <property type="nucleotide sequence ID" value="XM_005094837.3"/>
</dbReference>
<evidence type="ECO:0000256" key="2">
    <source>
        <dbReference type="ARBA" id="ARBA00022946"/>
    </source>
</evidence>
<keyword evidence="2" id="KW-0809">Transit peptide</keyword>
<feature type="compositionally biased region" description="Acidic residues" evidence="3">
    <location>
        <begin position="417"/>
        <end position="427"/>
    </location>
</feature>
<dbReference type="GeneID" id="101854783"/>
<organism evidence="4 5">
    <name type="scientific">Aplysia californica</name>
    <name type="common">California sea hare</name>
    <dbReference type="NCBI Taxonomy" id="6500"/>
    <lineage>
        <taxon>Eukaryota</taxon>
        <taxon>Metazoa</taxon>
        <taxon>Spiralia</taxon>
        <taxon>Lophotrochozoa</taxon>
        <taxon>Mollusca</taxon>
        <taxon>Gastropoda</taxon>
        <taxon>Heterobranchia</taxon>
        <taxon>Euthyneura</taxon>
        <taxon>Tectipleura</taxon>
        <taxon>Aplysiida</taxon>
        <taxon>Aplysioidea</taxon>
        <taxon>Aplysiidae</taxon>
        <taxon>Aplysia</taxon>
    </lineage>
</organism>
<reference evidence="5" key="1">
    <citation type="submission" date="2025-08" db="UniProtKB">
        <authorList>
            <consortium name="RefSeq"/>
        </authorList>
    </citation>
    <scope>IDENTIFICATION</scope>
</reference>
<feature type="compositionally biased region" description="Basic and acidic residues" evidence="3">
    <location>
        <begin position="406"/>
        <end position="416"/>
    </location>
</feature>
<evidence type="ECO:0000313" key="4">
    <source>
        <dbReference type="Proteomes" id="UP000694888"/>
    </source>
</evidence>